<dbReference type="EMBL" id="BAABJZ010000100">
    <property type="protein sequence ID" value="GAA4898672.1"/>
    <property type="molecule type" value="Genomic_DNA"/>
</dbReference>
<feature type="compositionally biased region" description="Basic and acidic residues" evidence="1">
    <location>
        <begin position="21"/>
        <end position="30"/>
    </location>
</feature>
<protein>
    <submittedName>
        <fullName evidence="2">Uncharacterized protein</fullName>
    </submittedName>
</protein>
<organism evidence="2 3">
    <name type="scientific">Ferrimonas pelagia</name>
    <dbReference type="NCBI Taxonomy" id="1177826"/>
    <lineage>
        <taxon>Bacteria</taxon>
        <taxon>Pseudomonadati</taxon>
        <taxon>Pseudomonadota</taxon>
        <taxon>Gammaproteobacteria</taxon>
        <taxon>Alteromonadales</taxon>
        <taxon>Ferrimonadaceae</taxon>
        <taxon>Ferrimonas</taxon>
    </lineage>
</organism>
<feature type="region of interest" description="Disordered" evidence="1">
    <location>
        <begin position="1"/>
        <end position="30"/>
    </location>
</feature>
<accession>A0ABP9FCQ0</accession>
<sequence>MSALGQEDRASKFEISNASKRQSDRRVNGNKRWIRERPLRLLAETKRCGSESIEDKEAT</sequence>
<keyword evidence="3" id="KW-1185">Reference proteome</keyword>
<feature type="compositionally biased region" description="Basic and acidic residues" evidence="1">
    <location>
        <begin position="1"/>
        <end position="12"/>
    </location>
</feature>
<reference evidence="3" key="1">
    <citation type="journal article" date="2019" name="Int. J. Syst. Evol. Microbiol.">
        <title>The Global Catalogue of Microorganisms (GCM) 10K type strain sequencing project: providing services to taxonomists for standard genome sequencing and annotation.</title>
        <authorList>
            <consortium name="The Broad Institute Genomics Platform"/>
            <consortium name="The Broad Institute Genome Sequencing Center for Infectious Disease"/>
            <person name="Wu L."/>
            <person name="Ma J."/>
        </authorList>
    </citation>
    <scope>NUCLEOTIDE SEQUENCE [LARGE SCALE GENOMIC DNA]</scope>
    <source>
        <strain evidence="3">JCM 18401</strain>
    </source>
</reference>
<comment type="caution">
    <text evidence="2">The sequence shown here is derived from an EMBL/GenBank/DDBJ whole genome shotgun (WGS) entry which is preliminary data.</text>
</comment>
<dbReference type="Proteomes" id="UP001499988">
    <property type="component" value="Unassembled WGS sequence"/>
</dbReference>
<evidence type="ECO:0000256" key="1">
    <source>
        <dbReference type="SAM" id="MobiDB-lite"/>
    </source>
</evidence>
<evidence type="ECO:0000313" key="3">
    <source>
        <dbReference type="Proteomes" id="UP001499988"/>
    </source>
</evidence>
<proteinExistence type="predicted"/>
<evidence type="ECO:0000313" key="2">
    <source>
        <dbReference type="EMBL" id="GAA4898672.1"/>
    </source>
</evidence>
<gene>
    <name evidence="2" type="ORF">GCM10023333_35140</name>
</gene>
<name>A0ABP9FCQ0_9GAMM</name>